<sequence length="184" mass="19905">MTEHPGVDIVQLTGDGFEQRLDARACDRTSQAQALTLGESHGHKLASPGDQSRQILLCGIAQRTHEALAVRTLGKYGSEFGEGGCIDAVGFGEALHRTSEVTSHARVDHRHTQPGCLQCACQCRLIAAGSLHQHKSGLQLRQGVGQRDVPLGVIADMCQFGWQSSSQARYIDMGTRHIDAHHYG</sequence>
<name>A0A1H7VEY8_9BURK</name>
<dbReference type="STRING" id="416943.SAMN05445871_0628"/>
<proteinExistence type="predicted"/>
<dbReference type="AlphaFoldDB" id="A0A1H7VEY8"/>
<keyword evidence="2" id="KW-1185">Reference proteome</keyword>
<protein>
    <submittedName>
        <fullName evidence="1">Uncharacterized protein</fullName>
    </submittedName>
</protein>
<organism evidence="1 2">
    <name type="scientific">Paraburkholderia caballeronis</name>
    <dbReference type="NCBI Taxonomy" id="416943"/>
    <lineage>
        <taxon>Bacteria</taxon>
        <taxon>Pseudomonadati</taxon>
        <taxon>Pseudomonadota</taxon>
        <taxon>Betaproteobacteria</taxon>
        <taxon>Burkholderiales</taxon>
        <taxon>Burkholderiaceae</taxon>
        <taxon>Paraburkholderia</taxon>
    </lineage>
</organism>
<dbReference type="Proteomes" id="UP000199120">
    <property type="component" value="Unassembled WGS sequence"/>
</dbReference>
<accession>A0A1H7VEY8</accession>
<evidence type="ECO:0000313" key="1">
    <source>
        <dbReference type="EMBL" id="SEM07841.1"/>
    </source>
</evidence>
<evidence type="ECO:0000313" key="2">
    <source>
        <dbReference type="Proteomes" id="UP000199120"/>
    </source>
</evidence>
<gene>
    <name evidence="1" type="ORF">SAMN05192542_12461</name>
</gene>
<reference evidence="2" key="1">
    <citation type="submission" date="2016-10" db="EMBL/GenBank/DDBJ databases">
        <authorList>
            <person name="Varghese N."/>
            <person name="Submissions S."/>
        </authorList>
    </citation>
    <scope>NUCLEOTIDE SEQUENCE [LARGE SCALE GENOMIC DNA]</scope>
    <source>
        <strain evidence="2">LMG 26416</strain>
    </source>
</reference>
<dbReference type="EMBL" id="FOAJ01000024">
    <property type="protein sequence ID" value="SEM07841.1"/>
    <property type="molecule type" value="Genomic_DNA"/>
</dbReference>